<dbReference type="EMBL" id="OP429127">
    <property type="protein sequence ID" value="WEG69666.1"/>
    <property type="molecule type" value="Genomic_DNA"/>
</dbReference>
<proteinExistence type="predicted"/>
<organism evidence="3">
    <name type="scientific">Mastomys natalensis cytomegalovirus 2</name>
    <dbReference type="NCBI Taxonomy" id="2973540"/>
    <lineage>
        <taxon>Viruses</taxon>
        <taxon>Duplodnaviria</taxon>
        <taxon>Heunggongvirae</taxon>
        <taxon>Peploviricota</taxon>
        <taxon>Herviviricetes</taxon>
        <taxon>Herpesvirales</taxon>
        <taxon>Orthoherpesviridae</taxon>
        <taxon>Betaherpesvirinae</taxon>
        <taxon>Muromegalovirus</taxon>
    </lineage>
</organism>
<dbReference type="EMBL" id="OP429126">
    <property type="protein sequence ID" value="WEG69528.1"/>
    <property type="molecule type" value="Genomic_DNA"/>
</dbReference>
<feature type="transmembrane region" description="Helical" evidence="1">
    <location>
        <begin position="245"/>
        <end position="265"/>
    </location>
</feature>
<keyword evidence="1" id="KW-0472">Membrane</keyword>
<accession>A0A9Y1IKJ7</accession>
<name>A0A9Y1IKJ7_9BETA</name>
<keyword evidence="1" id="KW-0812">Transmembrane</keyword>
<evidence type="ECO:0000313" key="4">
    <source>
        <dbReference type="EMBL" id="WEG69528.1"/>
    </source>
</evidence>
<protein>
    <submittedName>
        <fullName evidence="3">Membrane protein m120.1</fullName>
    </submittedName>
</protein>
<reference evidence="3" key="1">
    <citation type="submission" date="2022-09" db="EMBL/GenBank/DDBJ databases">
        <authorList>
            <person name="Vucak M."/>
            <person name="Davison A.J."/>
        </authorList>
    </citation>
    <scope>NUCLEOTIDE SEQUENCE</scope>
    <source>
        <strain evidence="2">Mnat19</strain>
        <strain evidence="4">Mnat2</strain>
        <strain evidence="3">Mnat29</strain>
        <strain evidence="5">Mnat33</strain>
    </source>
</reference>
<evidence type="ECO:0000256" key="1">
    <source>
        <dbReference type="SAM" id="Phobius"/>
    </source>
</evidence>
<evidence type="ECO:0000313" key="3">
    <source>
        <dbReference type="EMBL" id="WEG69390.1"/>
    </source>
</evidence>
<reference evidence="3" key="2">
    <citation type="submission" date="2023-06" db="EMBL/GenBank/DDBJ databases">
        <title>Isolation and genome sequencing of cytomegaloviruses from Natal multimammate mice (Mastomys natalensis).</title>
        <authorList>
            <person name="Jarvis M.A."/>
            <person name="Davison A.J."/>
        </authorList>
    </citation>
    <scope>NUCLEOTIDE SEQUENCE</scope>
    <source>
        <strain evidence="2">Mnat19</strain>
        <strain evidence="4">Mnat2</strain>
        <strain evidence="3">Mnat29</strain>
        <strain evidence="5">Mnat33</strain>
    </source>
</reference>
<sequence>MLIRVAICAAFLPSFVAALVWDVNQGDKVTTLSCSGDGSNMKWVKLVNGTEIAIASGNSTHVDLTASGYVITTQPAGPNGIRTTLQTNSTDHGNFRCTIGAEQQLVSVRLTLQVSSITGIHSLTMGCKAVNARPPTTTLWFVNSTFVSVVKTTVNGTHIVRYMNTSFTEHKNFTNTDDNGRYNGTRPACLTCIVSTNNSFGDATRCTLNTKDISGKKFPPGLLSRSIGAEPPIDGPPLGNTGSHLVVITVILVAAIIAAVFVIHLRGKRVKRNYRPTQRIYKQCANSTTEVKGSTSPSV</sequence>
<dbReference type="EMBL" id="OP429125">
    <property type="protein sequence ID" value="WEG69390.1"/>
    <property type="molecule type" value="Genomic_DNA"/>
</dbReference>
<dbReference type="EMBL" id="OP429139">
    <property type="protein sequence ID" value="WEG71340.1"/>
    <property type="molecule type" value="Genomic_DNA"/>
</dbReference>
<keyword evidence="1" id="KW-1133">Transmembrane helix</keyword>
<evidence type="ECO:0000313" key="5">
    <source>
        <dbReference type="EMBL" id="WEG69666.1"/>
    </source>
</evidence>
<dbReference type="EMBL" id="OP429141">
    <property type="protein sequence ID" value="WEG71619.1"/>
    <property type="molecule type" value="Genomic_DNA"/>
</dbReference>
<gene>
    <name evidence="3" type="primary">m120.1</name>
</gene>
<dbReference type="EMBL" id="OP429124">
    <property type="protein sequence ID" value="WEG69251.1"/>
    <property type="molecule type" value="Genomic_DNA"/>
</dbReference>
<evidence type="ECO:0000313" key="2">
    <source>
        <dbReference type="EMBL" id="WEG69251.1"/>
    </source>
</evidence>